<dbReference type="Gene3D" id="2.60.200.10">
    <property type="match status" value="1"/>
</dbReference>
<gene>
    <name evidence="1" type="ORF">DME_LOCUS8624</name>
</gene>
<dbReference type="OrthoDB" id="5973987at2759"/>
<reference evidence="1 3" key="2">
    <citation type="submission" date="2018-11" db="EMBL/GenBank/DDBJ databases">
        <authorList>
            <consortium name="Pathogen Informatics"/>
        </authorList>
    </citation>
    <scope>NUCLEOTIDE SEQUENCE [LARGE SCALE GENOMIC DNA]</scope>
</reference>
<dbReference type="PANTHER" id="PTHR22742:SF2">
    <property type="entry name" value="EXPANSION, ISOFORM A-RELATED"/>
    <property type="match status" value="1"/>
</dbReference>
<evidence type="ECO:0000313" key="4">
    <source>
        <dbReference type="WBParaSite" id="DME_0000474101-mRNA-1"/>
    </source>
</evidence>
<keyword evidence="3" id="KW-1185">Reference proteome</keyword>
<dbReference type="PANTHER" id="PTHR22742">
    <property type="entry name" value="EXPANSION, ISOFORM A-RELATED"/>
    <property type="match status" value="1"/>
</dbReference>
<dbReference type="SUPFAM" id="SSF49879">
    <property type="entry name" value="SMAD/FHA domain"/>
    <property type="match status" value="1"/>
</dbReference>
<dbReference type="InterPro" id="IPR008984">
    <property type="entry name" value="SMAD_FHA_dom_sf"/>
</dbReference>
<reference evidence="4" key="1">
    <citation type="submission" date="2017-02" db="UniProtKB">
        <authorList>
            <consortium name="WormBaseParasite"/>
        </authorList>
    </citation>
    <scope>IDENTIFICATION</scope>
</reference>
<dbReference type="Proteomes" id="UP000038040">
    <property type="component" value="Unplaced"/>
</dbReference>
<evidence type="ECO:0000313" key="3">
    <source>
        <dbReference type="Proteomes" id="UP000274756"/>
    </source>
</evidence>
<organism evidence="2 4">
    <name type="scientific">Dracunculus medinensis</name>
    <name type="common">Guinea worm</name>
    <dbReference type="NCBI Taxonomy" id="318479"/>
    <lineage>
        <taxon>Eukaryota</taxon>
        <taxon>Metazoa</taxon>
        <taxon>Ecdysozoa</taxon>
        <taxon>Nematoda</taxon>
        <taxon>Chromadorea</taxon>
        <taxon>Rhabditida</taxon>
        <taxon>Spirurina</taxon>
        <taxon>Dracunculoidea</taxon>
        <taxon>Dracunculidae</taxon>
        <taxon>Dracunculus</taxon>
    </lineage>
</organism>
<dbReference type="AlphaFoldDB" id="A0A0N4UBY2"/>
<sequence length="143" mass="16451">MAFCRTTVIDRLLNYGDYPPNSSTLTSRLWNDIESFERDNLAEVYRKLANIEEEIWGKIIIMERNSRIVKAYLRSRIITIDGSDWDFDGSRYIVQNFIGFPLLLLCQIPQYLTHSLAVAVTHLSSGSPGSPTFRKDLFNQSNV</sequence>
<evidence type="ECO:0000313" key="1">
    <source>
        <dbReference type="EMBL" id="VDN58651.1"/>
    </source>
</evidence>
<dbReference type="WBParaSite" id="DME_0000474101-mRNA-1">
    <property type="protein sequence ID" value="DME_0000474101-mRNA-1"/>
    <property type="gene ID" value="DME_0000474101"/>
</dbReference>
<dbReference type="Proteomes" id="UP000274756">
    <property type="component" value="Unassembled WGS sequence"/>
</dbReference>
<dbReference type="EMBL" id="UYYG01001170">
    <property type="protein sequence ID" value="VDN58651.1"/>
    <property type="molecule type" value="Genomic_DNA"/>
</dbReference>
<dbReference type="STRING" id="318479.A0A0N4UBY2"/>
<name>A0A0N4UBY2_DRAME</name>
<protein>
    <submittedName>
        <fullName evidence="4">MH2 domain-containing protein</fullName>
    </submittedName>
</protein>
<proteinExistence type="predicted"/>
<evidence type="ECO:0000313" key="2">
    <source>
        <dbReference type="Proteomes" id="UP000038040"/>
    </source>
</evidence>
<dbReference type="InterPro" id="IPR017855">
    <property type="entry name" value="SMAD-like_dom_sf"/>
</dbReference>
<accession>A0A0N4UBY2</accession>